<dbReference type="InterPro" id="IPR006127">
    <property type="entry name" value="ZnuA-like"/>
</dbReference>
<evidence type="ECO:0000256" key="5">
    <source>
        <dbReference type="ARBA" id="ARBA00022729"/>
    </source>
</evidence>
<dbReference type="HOGENOM" id="CLU_016838_1_1_12"/>
<reference evidence="8 9" key="1">
    <citation type="journal article" date="2015" name="Stand. Genomic Sci.">
        <title>Complete genome sequence and description of Salinispira pacifica gen. nov., sp. nov., a novel spirochaete isolated form a hypersaline microbial mat.</title>
        <authorList>
            <person name="Ben Hania W."/>
            <person name="Joseph M."/>
            <person name="Schumann P."/>
            <person name="Bunk B."/>
            <person name="Fiebig A."/>
            <person name="Sproer C."/>
            <person name="Klenk H.P."/>
            <person name="Fardeau M.L."/>
            <person name="Spring S."/>
        </authorList>
    </citation>
    <scope>NUCLEOTIDE SEQUENCE [LARGE SCALE GENOMIC DNA]</scope>
    <source>
        <strain evidence="8 9">L21-RPul-D2</strain>
    </source>
</reference>
<protein>
    <submittedName>
        <fullName evidence="8">Manganese ABC transporter, periplasmic-binding protein SitA</fullName>
    </submittedName>
</protein>
<dbReference type="PANTHER" id="PTHR42953:SF1">
    <property type="entry name" value="METAL-BINDING PROTEIN HI_0362-RELATED"/>
    <property type="match status" value="1"/>
</dbReference>
<evidence type="ECO:0000256" key="1">
    <source>
        <dbReference type="ARBA" id="ARBA00004196"/>
    </source>
</evidence>
<keyword evidence="9" id="KW-1185">Reference proteome</keyword>
<evidence type="ECO:0000256" key="6">
    <source>
        <dbReference type="RuleBase" id="RU003512"/>
    </source>
</evidence>
<dbReference type="InterPro" id="IPR006129">
    <property type="entry name" value="AdhesinB"/>
</dbReference>
<evidence type="ECO:0000256" key="4">
    <source>
        <dbReference type="ARBA" id="ARBA00022723"/>
    </source>
</evidence>
<dbReference type="PRINTS" id="PR00690">
    <property type="entry name" value="ADHESNFAMILY"/>
</dbReference>
<dbReference type="eggNOG" id="COG0803">
    <property type="taxonomic scope" value="Bacteria"/>
</dbReference>
<dbReference type="Proteomes" id="UP000018680">
    <property type="component" value="Chromosome"/>
</dbReference>
<evidence type="ECO:0000256" key="2">
    <source>
        <dbReference type="ARBA" id="ARBA00011028"/>
    </source>
</evidence>
<dbReference type="STRING" id="1307761.L21SP2_0535"/>
<dbReference type="GO" id="GO:0007155">
    <property type="term" value="P:cell adhesion"/>
    <property type="evidence" value="ECO:0007669"/>
    <property type="project" value="InterPro"/>
</dbReference>
<dbReference type="InterPro" id="IPR050492">
    <property type="entry name" value="Bact_metal-bind_prot9"/>
</dbReference>
<dbReference type="EMBL" id="CP006939">
    <property type="protein sequence ID" value="AHC13967.1"/>
    <property type="molecule type" value="Genomic_DNA"/>
</dbReference>
<dbReference type="OrthoDB" id="9793396at2"/>
<evidence type="ECO:0000313" key="8">
    <source>
        <dbReference type="EMBL" id="AHC13967.1"/>
    </source>
</evidence>
<dbReference type="KEGG" id="slr:L21SP2_0535"/>
<comment type="similarity">
    <text evidence="2 6">Belongs to the bacterial solute-binding protein 9 family.</text>
</comment>
<keyword evidence="5" id="KW-0732">Signal</keyword>
<dbReference type="GO" id="GO:0030313">
    <property type="term" value="C:cell envelope"/>
    <property type="evidence" value="ECO:0007669"/>
    <property type="project" value="UniProtKB-SubCell"/>
</dbReference>
<dbReference type="GO" id="GO:0030001">
    <property type="term" value="P:metal ion transport"/>
    <property type="evidence" value="ECO:0007669"/>
    <property type="project" value="InterPro"/>
</dbReference>
<dbReference type="PRINTS" id="PR00691">
    <property type="entry name" value="ADHESINB"/>
</dbReference>
<sequence>MNSYHTSGITTKTALSVLVLLLSSIIISCGGPDSSAPSSQRSESELRGSGDETSALRIVATTTQAGDLLSILTENVEGVELTKLMGAGVDPHLYQPTERNIAAMNRADMIVYSGLHLEGQFDAVFEALRERGVTIYAMSEPVNRAGFIVPSIDEGEAGSASDDPHFWFDPRNWILTVNGTAELLSAKLPEFESVIMENAVEYTAQLELLYEWALTGLQSVPEGQRYLVTSHDAFQYFGAAFGWKMAAIQGISTQDEAGVGDIEDTVDFVIENSIPVLFVESSIPPDSIEAVIEAIRDRGGDVRIGVRELYGDAMGEAGSFGGSYIGMLASNVLTILQSYIAAGVDITLPEWPGEMETSIPQVMLNYN</sequence>
<organism evidence="8 9">
    <name type="scientific">Salinispira pacifica</name>
    <dbReference type="NCBI Taxonomy" id="1307761"/>
    <lineage>
        <taxon>Bacteria</taxon>
        <taxon>Pseudomonadati</taxon>
        <taxon>Spirochaetota</taxon>
        <taxon>Spirochaetia</taxon>
        <taxon>Spirochaetales</taxon>
        <taxon>Spirochaetaceae</taxon>
        <taxon>Salinispira</taxon>
    </lineage>
</organism>
<evidence type="ECO:0000256" key="3">
    <source>
        <dbReference type="ARBA" id="ARBA00022448"/>
    </source>
</evidence>
<keyword evidence="3 6" id="KW-0813">Transport</keyword>
<dbReference type="Pfam" id="PF01297">
    <property type="entry name" value="ZnuA"/>
    <property type="match status" value="1"/>
</dbReference>
<keyword evidence="4" id="KW-0479">Metal-binding</keyword>
<feature type="region of interest" description="Disordered" evidence="7">
    <location>
        <begin position="31"/>
        <end position="53"/>
    </location>
</feature>
<dbReference type="SUPFAM" id="SSF53807">
    <property type="entry name" value="Helical backbone' metal receptor"/>
    <property type="match status" value="1"/>
</dbReference>
<dbReference type="InterPro" id="IPR006128">
    <property type="entry name" value="Lipoprotein_PsaA-like"/>
</dbReference>
<dbReference type="PANTHER" id="PTHR42953">
    <property type="entry name" value="HIGH-AFFINITY ZINC UPTAKE SYSTEM PROTEIN ZNUA-RELATED"/>
    <property type="match status" value="1"/>
</dbReference>
<dbReference type="GO" id="GO:0046872">
    <property type="term" value="F:metal ion binding"/>
    <property type="evidence" value="ECO:0007669"/>
    <property type="project" value="UniProtKB-KW"/>
</dbReference>
<dbReference type="PATRIC" id="fig|1307761.3.peg.536"/>
<gene>
    <name evidence="8" type="ORF">L21SP2_0535</name>
</gene>
<dbReference type="RefSeq" id="WP_024266899.1">
    <property type="nucleotide sequence ID" value="NC_023035.1"/>
</dbReference>
<comment type="subcellular location">
    <subcellularLocation>
        <location evidence="1">Cell envelope</location>
    </subcellularLocation>
</comment>
<dbReference type="AlphaFoldDB" id="V5WDV4"/>
<dbReference type="Gene3D" id="3.40.50.1980">
    <property type="entry name" value="Nitrogenase molybdenum iron protein domain"/>
    <property type="match status" value="2"/>
</dbReference>
<evidence type="ECO:0000313" key="9">
    <source>
        <dbReference type="Proteomes" id="UP000018680"/>
    </source>
</evidence>
<name>V5WDV4_9SPIO</name>
<proteinExistence type="inferred from homology"/>
<evidence type="ECO:0000256" key="7">
    <source>
        <dbReference type="SAM" id="MobiDB-lite"/>
    </source>
</evidence>
<feature type="compositionally biased region" description="Low complexity" evidence="7">
    <location>
        <begin position="31"/>
        <end position="41"/>
    </location>
</feature>
<accession>V5WDV4</accession>